<comment type="caution">
    <text evidence="11">The sequence shown here is derived from an EMBL/GenBank/DDBJ whole genome shotgun (WGS) entry which is preliminary data.</text>
</comment>
<feature type="binding site" evidence="7">
    <location>
        <position position="695"/>
    </location>
    <ligand>
        <name>ATP</name>
        <dbReference type="ChEBI" id="CHEBI:30616"/>
    </ligand>
</feature>
<dbReference type="InterPro" id="IPR011009">
    <property type="entry name" value="Kinase-like_dom_sf"/>
</dbReference>
<proteinExistence type="predicted"/>
<dbReference type="InterPro" id="IPR001245">
    <property type="entry name" value="Ser-Thr/Tyr_kinase_cat_dom"/>
</dbReference>
<dbReference type="PANTHER" id="PTHR27008:SF577">
    <property type="entry name" value="PROTEIN KINASE DOMAIN-CONTAINING PROTEIN"/>
    <property type="match status" value="1"/>
</dbReference>
<evidence type="ECO:0000256" key="4">
    <source>
        <dbReference type="ARBA" id="ARBA00022737"/>
    </source>
</evidence>
<evidence type="ECO:0000256" key="2">
    <source>
        <dbReference type="ARBA" id="ARBA00022614"/>
    </source>
</evidence>
<dbReference type="Pfam" id="PF07714">
    <property type="entry name" value="PK_Tyr_Ser-Thr"/>
    <property type="match status" value="1"/>
</dbReference>
<feature type="transmembrane region" description="Helical" evidence="8">
    <location>
        <begin position="612"/>
        <end position="633"/>
    </location>
</feature>
<comment type="subcellular location">
    <subcellularLocation>
        <location evidence="1">Membrane</location>
        <topology evidence="1">Single-pass membrane protein</topology>
    </subcellularLocation>
</comment>
<evidence type="ECO:0000256" key="6">
    <source>
        <dbReference type="ARBA" id="ARBA00023136"/>
    </source>
</evidence>
<evidence type="ECO:0000256" key="9">
    <source>
        <dbReference type="SAM" id="SignalP"/>
    </source>
</evidence>
<dbReference type="PROSITE" id="PS00107">
    <property type="entry name" value="PROTEIN_KINASE_ATP"/>
    <property type="match status" value="1"/>
</dbReference>
<dbReference type="GO" id="GO:0016020">
    <property type="term" value="C:membrane"/>
    <property type="evidence" value="ECO:0007669"/>
    <property type="project" value="UniProtKB-SubCell"/>
</dbReference>
<keyword evidence="12" id="KW-1185">Reference proteome</keyword>
<dbReference type="InterPro" id="IPR051809">
    <property type="entry name" value="Plant_receptor-like_S/T_kinase"/>
</dbReference>
<keyword evidence="7" id="KW-0067">ATP-binding</keyword>
<evidence type="ECO:0000256" key="7">
    <source>
        <dbReference type="PROSITE-ProRule" id="PRU10141"/>
    </source>
</evidence>
<evidence type="ECO:0000256" key="5">
    <source>
        <dbReference type="ARBA" id="ARBA00022989"/>
    </source>
</evidence>
<dbReference type="InterPro" id="IPR032675">
    <property type="entry name" value="LRR_dom_sf"/>
</dbReference>
<dbReference type="InterPro" id="IPR003591">
    <property type="entry name" value="Leu-rich_rpt_typical-subtyp"/>
</dbReference>
<protein>
    <recommendedName>
        <fullName evidence="10">Protein kinase domain-containing protein</fullName>
    </recommendedName>
</protein>
<dbReference type="PANTHER" id="PTHR27008">
    <property type="entry name" value="OS04G0122200 PROTEIN"/>
    <property type="match status" value="1"/>
</dbReference>
<dbReference type="SUPFAM" id="SSF52058">
    <property type="entry name" value="L domain-like"/>
    <property type="match status" value="2"/>
</dbReference>
<feature type="signal peptide" evidence="9">
    <location>
        <begin position="1"/>
        <end position="35"/>
    </location>
</feature>
<dbReference type="SUPFAM" id="SSF56112">
    <property type="entry name" value="Protein kinase-like (PK-like)"/>
    <property type="match status" value="1"/>
</dbReference>
<evidence type="ECO:0000313" key="12">
    <source>
        <dbReference type="Proteomes" id="UP001324115"/>
    </source>
</evidence>
<sequence length="735" mass="81168">MGLSQWSSSPPSSSFFMHAFILLWWCGLLVTSVVGGSNEMERLMLLEFKATITDDSSWNDSIHFCQWQGVTYGRQHQRVIKLDLQSSKLVGSISLHVGNLSFLKNLTLLNNNFHNEIPLEIDCLRRLQILNLYSNILSGKIPRNLSHCTNLNYINFGYNLLYREILATLGTLSELRFVSFVVNNLIGSIPPSIGNLSSLEVFGIAYNNLGGSIPTSFGQLTKLTFFGVGSNRLSGRIPPLIFNLSSLNTFDVGVNQIQGHLPSSIGIPLPNIEDFSISKNQFTGPIPISISNASNLKSLQFSKNKLRGGVPSLEKLYRVSVSLMATNELGNGGANDLSFLCSLTNSTYLTVLEIESNNFGGELPKCIANFSTTLIYLCLNNNKISRNNPTGIGNLSNLEELEMGNNKLLGHIPFEIGSIPLSLVKCENVVHLDLSKNNLNGTISYQVLGLKFSSISLDFSANKFIGVLPTEVENLKNLEHLDISENMLFGKIPTSLGSCVKLEYLTMRSNFFQGVIPSSLESLRGLQLLDLSKNNFSGNIPKFLESFIFLKLLNLSYNNFKGEVSTNDVFKNISATVIKGNSKLCGGMPKFDLPICKYNKPKKRKLALSLKLIISILSGLFGITLVISFLLLFSFKRKRQESILNNSQNLLLNVSYQSLLKATDAFSSTNLIGVGSFGSVYRGILGHDRCIVVVKVLNLLHHEASKSFIAECEALRNIRHRNLVKVLIVCSGVDY</sequence>
<name>A0AAN7FLU9_QUERU</name>
<evidence type="ECO:0000259" key="10">
    <source>
        <dbReference type="PROSITE" id="PS50011"/>
    </source>
</evidence>
<dbReference type="EMBL" id="JAXUIC010000004">
    <property type="protein sequence ID" value="KAK4593509.1"/>
    <property type="molecule type" value="Genomic_DNA"/>
</dbReference>
<keyword evidence="4" id="KW-0677">Repeat</keyword>
<evidence type="ECO:0000313" key="11">
    <source>
        <dbReference type="EMBL" id="KAK4593509.1"/>
    </source>
</evidence>
<dbReference type="InterPro" id="IPR001611">
    <property type="entry name" value="Leu-rich_rpt"/>
</dbReference>
<dbReference type="GO" id="GO:0005524">
    <property type="term" value="F:ATP binding"/>
    <property type="evidence" value="ECO:0007669"/>
    <property type="project" value="UniProtKB-UniRule"/>
</dbReference>
<dbReference type="Gene3D" id="3.30.200.20">
    <property type="entry name" value="Phosphorylase Kinase, domain 1"/>
    <property type="match status" value="1"/>
</dbReference>
<keyword evidence="5 8" id="KW-1133">Transmembrane helix</keyword>
<gene>
    <name evidence="11" type="ORF">RGQ29_017572</name>
</gene>
<reference evidence="11 12" key="1">
    <citation type="journal article" date="2023" name="G3 (Bethesda)">
        <title>A haplotype-resolved chromosome-scale genome for Quercus rubra L. provides insights into the genetics of adaptive traits for red oak species.</title>
        <authorList>
            <person name="Kapoor B."/>
            <person name="Jenkins J."/>
            <person name="Schmutz J."/>
            <person name="Zhebentyayeva T."/>
            <person name="Kuelheim C."/>
            <person name="Coggeshall M."/>
            <person name="Heim C."/>
            <person name="Lasky J.R."/>
            <person name="Leites L."/>
            <person name="Islam-Faridi N."/>
            <person name="Romero-Severson J."/>
            <person name="DeLeo V.L."/>
            <person name="Lucas S.M."/>
            <person name="Lazic D."/>
            <person name="Gailing O."/>
            <person name="Carlson J."/>
            <person name="Staton M."/>
        </authorList>
    </citation>
    <scope>NUCLEOTIDE SEQUENCE [LARGE SCALE GENOMIC DNA]</scope>
    <source>
        <strain evidence="11">Pseudo-F2</strain>
    </source>
</reference>
<dbReference type="Pfam" id="PF08263">
    <property type="entry name" value="LRRNT_2"/>
    <property type="match status" value="1"/>
</dbReference>
<dbReference type="Proteomes" id="UP001324115">
    <property type="component" value="Unassembled WGS sequence"/>
</dbReference>
<organism evidence="11 12">
    <name type="scientific">Quercus rubra</name>
    <name type="common">Northern red oak</name>
    <name type="synonym">Quercus borealis</name>
    <dbReference type="NCBI Taxonomy" id="3512"/>
    <lineage>
        <taxon>Eukaryota</taxon>
        <taxon>Viridiplantae</taxon>
        <taxon>Streptophyta</taxon>
        <taxon>Embryophyta</taxon>
        <taxon>Tracheophyta</taxon>
        <taxon>Spermatophyta</taxon>
        <taxon>Magnoliopsida</taxon>
        <taxon>eudicotyledons</taxon>
        <taxon>Gunneridae</taxon>
        <taxon>Pentapetalae</taxon>
        <taxon>rosids</taxon>
        <taxon>fabids</taxon>
        <taxon>Fagales</taxon>
        <taxon>Fagaceae</taxon>
        <taxon>Quercus</taxon>
    </lineage>
</organism>
<dbReference type="GO" id="GO:0004672">
    <property type="term" value="F:protein kinase activity"/>
    <property type="evidence" value="ECO:0007669"/>
    <property type="project" value="InterPro"/>
</dbReference>
<dbReference type="AlphaFoldDB" id="A0AAN7FLU9"/>
<keyword evidence="7" id="KW-0547">Nucleotide-binding</keyword>
<accession>A0AAN7FLU9</accession>
<feature type="domain" description="Protein kinase" evidence="10">
    <location>
        <begin position="666"/>
        <end position="735"/>
    </location>
</feature>
<evidence type="ECO:0000256" key="8">
    <source>
        <dbReference type="SAM" id="Phobius"/>
    </source>
</evidence>
<dbReference type="InterPro" id="IPR013210">
    <property type="entry name" value="LRR_N_plant-typ"/>
</dbReference>
<dbReference type="PROSITE" id="PS50011">
    <property type="entry name" value="PROTEIN_KINASE_DOM"/>
    <property type="match status" value="1"/>
</dbReference>
<dbReference type="SMART" id="SM00369">
    <property type="entry name" value="LRR_TYP"/>
    <property type="match status" value="5"/>
</dbReference>
<keyword evidence="2" id="KW-0433">Leucine-rich repeat</keyword>
<evidence type="ECO:0000256" key="3">
    <source>
        <dbReference type="ARBA" id="ARBA00022692"/>
    </source>
</evidence>
<dbReference type="FunFam" id="3.80.10.10:FF:000095">
    <property type="entry name" value="LRR receptor-like serine/threonine-protein kinase GSO1"/>
    <property type="match status" value="2"/>
</dbReference>
<keyword evidence="3 8" id="KW-0812">Transmembrane</keyword>
<dbReference type="Pfam" id="PF00560">
    <property type="entry name" value="LRR_1"/>
    <property type="match status" value="5"/>
</dbReference>
<feature type="chain" id="PRO_5042835749" description="Protein kinase domain-containing protein" evidence="9">
    <location>
        <begin position="36"/>
        <end position="735"/>
    </location>
</feature>
<dbReference type="InterPro" id="IPR017441">
    <property type="entry name" value="Protein_kinase_ATP_BS"/>
</dbReference>
<dbReference type="InterPro" id="IPR000719">
    <property type="entry name" value="Prot_kinase_dom"/>
</dbReference>
<evidence type="ECO:0000256" key="1">
    <source>
        <dbReference type="ARBA" id="ARBA00004167"/>
    </source>
</evidence>
<keyword evidence="9" id="KW-0732">Signal</keyword>
<keyword evidence="6 8" id="KW-0472">Membrane</keyword>
<dbReference type="Gene3D" id="3.80.10.10">
    <property type="entry name" value="Ribonuclease Inhibitor"/>
    <property type="match status" value="2"/>
</dbReference>